<dbReference type="Proteomes" id="UP000030762">
    <property type="component" value="Unassembled WGS sequence"/>
</dbReference>
<evidence type="ECO:0000313" key="1">
    <source>
        <dbReference type="EMBL" id="EQC28833.1"/>
    </source>
</evidence>
<dbReference type="AlphaFoldDB" id="T0R9L9"/>
<dbReference type="VEuPathDB" id="FungiDB:SDRG_13513"/>
<protein>
    <submittedName>
        <fullName evidence="1">Uncharacterized protein</fullName>
    </submittedName>
</protein>
<keyword evidence="2" id="KW-1185">Reference proteome</keyword>
<organism evidence="1 2">
    <name type="scientific">Saprolegnia diclina (strain VS20)</name>
    <dbReference type="NCBI Taxonomy" id="1156394"/>
    <lineage>
        <taxon>Eukaryota</taxon>
        <taxon>Sar</taxon>
        <taxon>Stramenopiles</taxon>
        <taxon>Oomycota</taxon>
        <taxon>Saprolegniomycetes</taxon>
        <taxon>Saprolegniales</taxon>
        <taxon>Saprolegniaceae</taxon>
        <taxon>Saprolegnia</taxon>
    </lineage>
</organism>
<dbReference type="GeneID" id="19954240"/>
<dbReference type="InParanoid" id="T0R9L9"/>
<reference evidence="1 2" key="1">
    <citation type="submission" date="2012-04" db="EMBL/GenBank/DDBJ databases">
        <title>The Genome Sequence of Saprolegnia declina VS20.</title>
        <authorList>
            <consortium name="The Broad Institute Genome Sequencing Platform"/>
            <person name="Russ C."/>
            <person name="Nusbaum C."/>
            <person name="Tyler B."/>
            <person name="van West P."/>
            <person name="Dieguez-Uribeondo J."/>
            <person name="de Bruijn I."/>
            <person name="Tripathy S."/>
            <person name="Jiang R."/>
            <person name="Young S.K."/>
            <person name="Zeng Q."/>
            <person name="Gargeya S."/>
            <person name="Fitzgerald M."/>
            <person name="Haas B."/>
            <person name="Abouelleil A."/>
            <person name="Alvarado L."/>
            <person name="Arachchi H.M."/>
            <person name="Berlin A."/>
            <person name="Chapman S.B."/>
            <person name="Goldberg J."/>
            <person name="Griggs A."/>
            <person name="Gujja S."/>
            <person name="Hansen M."/>
            <person name="Howarth C."/>
            <person name="Imamovic A."/>
            <person name="Larimer J."/>
            <person name="McCowen C."/>
            <person name="Montmayeur A."/>
            <person name="Murphy C."/>
            <person name="Neiman D."/>
            <person name="Pearson M."/>
            <person name="Priest M."/>
            <person name="Roberts A."/>
            <person name="Saif S."/>
            <person name="Shea T."/>
            <person name="Sisk P."/>
            <person name="Sykes S."/>
            <person name="Wortman J."/>
            <person name="Nusbaum C."/>
            <person name="Birren B."/>
        </authorList>
    </citation>
    <scope>NUCLEOTIDE SEQUENCE [LARGE SCALE GENOMIC DNA]</scope>
    <source>
        <strain evidence="1 2">VS20</strain>
    </source>
</reference>
<name>T0R9L9_SAPDV</name>
<sequence>MRSVAADVLRAPSLLQRICAYHMHASAAPQDLPLRCWSIRLRSAYTYAYDDDDVDHHAGDRRRFDAWFETHGTNGLSSLCVPHLFAYAIACGDAVVLQWLVDRELVTRVHGSSRILVRP</sequence>
<gene>
    <name evidence="1" type="ORF">SDRG_13513</name>
</gene>
<dbReference type="RefSeq" id="XP_008617828.1">
    <property type="nucleotide sequence ID" value="XM_008619606.1"/>
</dbReference>
<evidence type="ECO:0000313" key="2">
    <source>
        <dbReference type="Proteomes" id="UP000030762"/>
    </source>
</evidence>
<accession>T0R9L9</accession>
<dbReference type="EMBL" id="JH767191">
    <property type="protein sequence ID" value="EQC28833.1"/>
    <property type="molecule type" value="Genomic_DNA"/>
</dbReference>
<proteinExistence type="predicted"/>